<reference evidence="2" key="1">
    <citation type="submission" date="2020-02" db="EMBL/GenBank/DDBJ databases">
        <authorList>
            <person name="Meier V. D."/>
        </authorList>
    </citation>
    <scope>NUCLEOTIDE SEQUENCE</scope>
    <source>
        <strain evidence="2">AVDCRST_MAG16</strain>
    </source>
</reference>
<dbReference type="GO" id="GO:0004497">
    <property type="term" value="F:monooxygenase activity"/>
    <property type="evidence" value="ECO:0007669"/>
    <property type="project" value="UniProtKB-KW"/>
</dbReference>
<keyword evidence="2" id="KW-0560">Oxidoreductase</keyword>
<dbReference type="EC" id="1.14.13.-" evidence="2"/>
<feature type="compositionally biased region" description="Basic residues" evidence="1">
    <location>
        <begin position="91"/>
        <end position="106"/>
    </location>
</feature>
<accession>A0A6J4MJA8</accession>
<feature type="region of interest" description="Disordered" evidence="1">
    <location>
        <begin position="68"/>
        <end position="203"/>
    </location>
</feature>
<dbReference type="EMBL" id="CADCUE010000276">
    <property type="protein sequence ID" value="CAA9359375.1"/>
    <property type="molecule type" value="Genomic_DNA"/>
</dbReference>
<name>A0A6J4MJA8_9ACTN</name>
<evidence type="ECO:0000313" key="2">
    <source>
        <dbReference type="EMBL" id="CAA9359375.1"/>
    </source>
</evidence>
<protein>
    <submittedName>
        <fullName evidence="2">Nitrilotriacetate monooxygenase component B</fullName>
        <ecNumber evidence="2">1.14.13.-</ecNumber>
    </submittedName>
</protein>
<feature type="region of interest" description="Disordered" evidence="1">
    <location>
        <begin position="1"/>
        <end position="39"/>
    </location>
</feature>
<dbReference type="AlphaFoldDB" id="A0A6J4MJA8"/>
<gene>
    <name evidence="2" type="ORF">AVDCRST_MAG16-2937</name>
</gene>
<feature type="compositionally biased region" description="Basic residues" evidence="1">
    <location>
        <begin position="141"/>
        <end position="163"/>
    </location>
</feature>
<feature type="compositionally biased region" description="Basic and acidic residues" evidence="1">
    <location>
        <begin position="24"/>
        <end position="34"/>
    </location>
</feature>
<feature type="non-terminal residue" evidence="2">
    <location>
        <position position="1"/>
    </location>
</feature>
<feature type="compositionally biased region" description="Basic residues" evidence="1">
    <location>
        <begin position="1"/>
        <end position="14"/>
    </location>
</feature>
<evidence type="ECO:0000256" key="1">
    <source>
        <dbReference type="SAM" id="MobiDB-lite"/>
    </source>
</evidence>
<sequence>ATPRLRPCRARARRLPAAQQRRGAPSDRVGDHPQRAGHRQPRAALVLHHLVGAATGRAVHLGRLQGLAAQRRRHGGVRRQPVPGGAGRAGQPHRHGLPRGRQRVRRDRPEPRAQRAGGPAPGGGVAGRPGVPARRDEGLRRRLHRGVRRGRLDRRRRARPARRPARDLPAQAAGPSRGGRVEHHRSGQLAAARAVRRAEPAGV</sequence>
<feature type="non-terminal residue" evidence="2">
    <location>
        <position position="203"/>
    </location>
</feature>
<organism evidence="2">
    <name type="scientific">uncultured Frankineae bacterium</name>
    <dbReference type="NCBI Taxonomy" id="437475"/>
    <lineage>
        <taxon>Bacteria</taxon>
        <taxon>Bacillati</taxon>
        <taxon>Actinomycetota</taxon>
        <taxon>Actinomycetes</taxon>
        <taxon>Frankiales</taxon>
        <taxon>environmental samples</taxon>
    </lineage>
</organism>
<proteinExistence type="predicted"/>
<keyword evidence="2" id="KW-0503">Monooxygenase</keyword>